<feature type="compositionally biased region" description="Basic and acidic residues" evidence="1">
    <location>
        <begin position="78"/>
        <end position="104"/>
    </location>
</feature>
<dbReference type="EMBL" id="JAUEPP010000010">
    <property type="protein sequence ID" value="KAK3334462.1"/>
    <property type="molecule type" value="Genomic_DNA"/>
</dbReference>
<feature type="region of interest" description="Disordered" evidence="1">
    <location>
        <begin position="43"/>
        <end position="104"/>
    </location>
</feature>
<organism evidence="2 3">
    <name type="scientific">Neurospora tetraspora</name>
    <dbReference type="NCBI Taxonomy" id="94610"/>
    <lineage>
        <taxon>Eukaryota</taxon>
        <taxon>Fungi</taxon>
        <taxon>Dikarya</taxon>
        <taxon>Ascomycota</taxon>
        <taxon>Pezizomycotina</taxon>
        <taxon>Sordariomycetes</taxon>
        <taxon>Sordariomycetidae</taxon>
        <taxon>Sordariales</taxon>
        <taxon>Sordariaceae</taxon>
        <taxon>Neurospora</taxon>
    </lineage>
</organism>
<evidence type="ECO:0000313" key="3">
    <source>
        <dbReference type="Proteomes" id="UP001278500"/>
    </source>
</evidence>
<reference evidence="2" key="1">
    <citation type="journal article" date="2023" name="Mol. Phylogenet. Evol.">
        <title>Genome-scale phylogeny and comparative genomics of the fungal order Sordariales.</title>
        <authorList>
            <person name="Hensen N."/>
            <person name="Bonometti L."/>
            <person name="Westerberg I."/>
            <person name="Brannstrom I.O."/>
            <person name="Guillou S."/>
            <person name="Cros-Aarteil S."/>
            <person name="Calhoun S."/>
            <person name="Haridas S."/>
            <person name="Kuo A."/>
            <person name="Mondo S."/>
            <person name="Pangilinan J."/>
            <person name="Riley R."/>
            <person name="LaButti K."/>
            <person name="Andreopoulos B."/>
            <person name="Lipzen A."/>
            <person name="Chen C."/>
            <person name="Yan M."/>
            <person name="Daum C."/>
            <person name="Ng V."/>
            <person name="Clum A."/>
            <person name="Steindorff A."/>
            <person name="Ohm R.A."/>
            <person name="Martin F."/>
            <person name="Silar P."/>
            <person name="Natvig D.O."/>
            <person name="Lalanne C."/>
            <person name="Gautier V."/>
            <person name="Ament-Velasquez S.L."/>
            <person name="Kruys A."/>
            <person name="Hutchinson M.I."/>
            <person name="Powell A.J."/>
            <person name="Barry K."/>
            <person name="Miller A.N."/>
            <person name="Grigoriev I.V."/>
            <person name="Debuchy R."/>
            <person name="Gladieux P."/>
            <person name="Hiltunen Thoren M."/>
            <person name="Johannesson H."/>
        </authorList>
    </citation>
    <scope>NUCLEOTIDE SEQUENCE</scope>
    <source>
        <strain evidence="2">CBS 560.94</strain>
    </source>
</reference>
<sequence length="104" mass="11407">MCHWYIEYRFCSQGPHCLGNYGWANASSQLYVRPYASIRRNHPCEQSSRRGGCGQSTRLGPGSDIKTSDHMCGFCRGDVPKTDAGKKNDGDGGKGDGDKMDVDV</sequence>
<proteinExistence type="predicted"/>
<dbReference type="RefSeq" id="XP_062676628.1">
    <property type="nucleotide sequence ID" value="XM_062827605.1"/>
</dbReference>
<protein>
    <submittedName>
        <fullName evidence="2">Uncharacterized protein</fullName>
    </submittedName>
</protein>
<keyword evidence="3" id="KW-1185">Reference proteome</keyword>
<evidence type="ECO:0000313" key="2">
    <source>
        <dbReference type="EMBL" id="KAK3334462.1"/>
    </source>
</evidence>
<gene>
    <name evidence="2" type="ORF">B0H65DRAFT_480864</name>
</gene>
<dbReference type="Proteomes" id="UP001278500">
    <property type="component" value="Unassembled WGS sequence"/>
</dbReference>
<name>A0AAE0J011_9PEZI</name>
<dbReference type="GeneID" id="87864759"/>
<evidence type="ECO:0000256" key="1">
    <source>
        <dbReference type="SAM" id="MobiDB-lite"/>
    </source>
</evidence>
<comment type="caution">
    <text evidence="2">The sequence shown here is derived from an EMBL/GenBank/DDBJ whole genome shotgun (WGS) entry which is preliminary data.</text>
</comment>
<dbReference type="AlphaFoldDB" id="A0AAE0J011"/>
<reference evidence="2" key="2">
    <citation type="submission" date="2023-06" db="EMBL/GenBank/DDBJ databases">
        <authorList>
            <consortium name="Lawrence Berkeley National Laboratory"/>
            <person name="Haridas S."/>
            <person name="Hensen N."/>
            <person name="Bonometti L."/>
            <person name="Westerberg I."/>
            <person name="Brannstrom I.O."/>
            <person name="Guillou S."/>
            <person name="Cros-Aarteil S."/>
            <person name="Calhoun S."/>
            <person name="Kuo A."/>
            <person name="Mondo S."/>
            <person name="Pangilinan J."/>
            <person name="Riley R."/>
            <person name="Labutti K."/>
            <person name="Andreopoulos B."/>
            <person name="Lipzen A."/>
            <person name="Chen C."/>
            <person name="Yanf M."/>
            <person name="Daum C."/>
            <person name="Ng V."/>
            <person name="Clum A."/>
            <person name="Steindorff A."/>
            <person name="Ohm R."/>
            <person name="Martin F."/>
            <person name="Silar P."/>
            <person name="Natvig D."/>
            <person name="Lalanne C."/>
            <person name="Gautier V."/>
            <person name="Ament-Velasquez S.L."/>
            <person name="Kruys A."/>
            <person name="Hutchinson M.I."/>
            <person name="Powell A.J."/>
            <person name="Barry K."/>
            <person name="Miller A.N."/>
            <person name="Grigoriev I.V."/>
            <person name="Debuchy R."/>
            <person name="Gladieux P."/>
            <person name="Thoren M.H."/>
            <person name="Johannesson H."/>
        </authorList>
    </citation>
    <scope>NUCLEOTIDE SEQUENCE</scope>
    <source>
        <strain evidence="2">CBS 560.94</strain>
    </source>
</reference>
<accession>A0AAE0J011</accession>